<dbReference type="PANTHER" id="PTHR46044">
    <property type="entry name" value="NITRILASE"/>
    <property type="match status" value="1"/>
</dbReference>
<comment type="similarity">
    <text evidence="1">Belongs to the carbon-nitrogen hydrolase superfamily. Nitrilase family.</text>
</comment>
<reference evidence="3 4" key="1">
    <citation type="submission" date="2017-07" db="EMBL/GenBank/DDBJ databases">
        <title>Draft whole genome sequences of clinical Proprionibacteriaceae strains.</title>
        <authorList>
            <person name="Bernier A.-M."/>
            <person name="Bernard K."/>
            <person name="Domingo M.-C."/>
        </authorList>
    </citation>
    <scope>NUCLEOTIDE SEQUENCE [LARGE SCALE GENOMIC DNA]</scope>
    <source>
        <strain evidence="3 4">NML 030167</strain>
    </source>
</reference>
<organism evidence="3 4">
    <name type="scientific">Enemella evansiae</name>
    <dbReference type="NCBI Taxonomy" id="2016499"/>
    <lineage>
        <taxon>Bacteria</taxon>
        <taxon>Bacillati</taxon>
        <taxon>Actinomycetota</taxon>
        <taxon>Actinomycetes</taxon>
        <taxon>Propionibacteriales</taxon>
        <taxon>Propionibacteriaceae</taxon>
        <taxon>Enemella</taxon>
    </lineage>
</organism>
<name>A0A255G3U4_9ACTN</name>
<dbReference type="AlphaFoldDB" id="A0A255G3U4"/>
<dbReference type="GO" id="GO:0018822">
    <property type="term" value="F:nitrile hydratase activity"/>
    <property type="evidence" value="ECO:0007669"/>
    <property type="project" value="TreeGrafter"/>
</dbReference>
<dbReference type="PANTHER" id="PTHR46044:SF1">
    <property type="entry name" value="CN HYDROLASE DOMAIN-CONTAINING PROTEIN"/>
    <property type="match status" value="1"/>
</dbReference>
<dbReference type="InterPro" id="IPR044149">
    <property type="entry name" value="Nitrilases_CHs"/>
</dbReference>
<dbReference type="InterPro" id="IPR036526">
    <property type="entry name" value="C-N_Hydrolase_sf"/>
</dbReference>
<dbReference type="Gene3D" id="3.60.110.10">
    <property type="entry name" value="Carbon-nitrogen hydrolase"/>
    <property type="match status" value="1"/>
</dbReference>
<evidence type="ECO:0000256" key="1">
    <source>
        <dbReference type="ARBA" id="ARBA00008129"/>
    </source>
</evidence>
<gene>
    <name evidence="3" type="ORF">CGZ94_16470</name>
</gene>
<evidence type="ECO:0000313" key="3">
    <source>
        <dbReference type="EMBL" id="OYO10597.1"/>
    </source>
</evidence>
<feature type="domain" description="CN hydrolase" evidence="2">
    <location>
        <begin position="2"/>
        <end position="268"/>
    </location>
</feature>
<dbReference type="PROSITE" id="PS50263">
    <property type="entry name" value="CN_HYDROLASE"/>
    <property type="match status" value="1"/>
</dbReference>
<comment type="caution">
    <text evidence="3">The sequence shown here is derived from an EMBL/GenBank/DDBJ whole genome shotgun (WGS) entry which is preliminary data.</text>
</comment>
<dbReference type="GO" id="GO:0000257">
    <property type="term" value="F:nitrilase activity"/>
    <property type="evidence" value="ECO:0007669"/>
    <property type="project" value="TreeGrafter"/>
</dbReference>
<dbReference type="SUPFAM" id="SSF56317">
    <property type="entry name" value="Carbon-nitrogen hydrolase"/>
    <property type="match status" value="1"/>
</dbReference>
<dbReference type="RefSeq" id="WP_094358443.1">
    <property type="nucleotide sequence ID" value="NZ_NMVK01000016.1"/>
</dbReference>
<protein>
    <submittedName>
        <fullName evidence="3">Nitrilase</fullName>
    </submittedName>
</protein>
<dbReference type="OrthoDB" id="9811121at2"/>
<proteinExistence type="inferred from homology"/>
<dbReference type="EMBL" id="NMVO01000016">
    <property type="protein sequence ID" value="OYO10597.1"/>
    <property type="molecule type" value="Genomic_DNA"/>
</dbReference>
<evidence type="ECO:0000313" key="4">
    <source>
        <dbReference type="Proteomes" id="UP000215896"/>
    </source>
</evidence>
<sequence>MSKVAVVQASSVPFDTPATVAKAIRLIRECADQGAELAVFPEAFIGGYPKGADFGAVVGSRTPQGRKAYRRYVEAAVTLDDPLMAELGEAVREAGITVVTGVIERLGNTLYCTAVTFAADGSIAGHHRKLMPTGSERLIWGFGDGSTIGTVDTPVGRLGSVICWENYMPMLRQAMYAQGTEIYCAPTADDRPTWISSMIHIALEGRVHVLTACQAIRWDEFPDDYEREQRDRDTWAMRGGSAIIAPSGEVLAGPVFDEETILCADIDPGAKTDGHLDFDPAGHYARPDVFRLQVDTGAKNAVTLDPGTGH</sequence>
<dbReference type="InterPro" id="IPR003010">
    <property type="entry name" value="C-N_Hydrolase"/>
</dbReference>
<dbReference type="CDD" id="cd07564">
    <property type="entry name" value="nitrilases_CHs"/>
    <property type="match status" value="1"/>
</dbReference>
<evidence type="ECO:0000259" key="2">
    <source>
        <dbReference type="PROSITE" id="PS50263"/>
    </source>
</evidence>
<accession>A0A255G3U4</accession>
<dbReference type="Proteomes" id="UP000215896">
    <property type="component" value="Unassembled WGS sequence"/>
</dbReference>
<dbReference type="Pfam" id="PF00795">
    <property type="entry name" value="CN_hydrolase"/>
    <property type="match status" value="1"/>
</dbReference>
<keyword evidence="4" id="KW-1185">Reference proteome</keyword>
<dbReference type="GO" id="GO:0051410">
    <property type="term" value="P:detoxification of nitrogen compound"/>
    <property type="evidence" value="ECO:0007669"/>
    <property type="project" value="TreeGrafter"/>
</dbReference>